<evidence type="ECO:0000259" key="2">
    <source>
        <dbReference type="Pfam" id="PF01345"/>
    </source>
</evidence>
<dbReference type="Pfam" id="PF01345">
    <property type="entry name" value="DUF11"/>
    <property type="match status" value="1"/>
</dbReference>
<name>A0A1I3S3T7_9EURY</name>
<accession>A0A1I3S3T7</accession>
<dbReference type="GeneID" id="14207226"/>
<organism evidence="4 5">
    <name type="scientific">Natronobacterium gregoryi</name>
    <dbReference type="NCBI Taxonomy" id="44930"/>
    <lineage>
        <taxon>Archaea</taxon>
        <taxon>Methanobacteriati</taxon>
        <taxon>Methanobacteriota</taxon>
        <taxon>Stenosarchaea group</taxon>
        <taxon>Halobacteria</taxon>
        <taxon>Halobacteriales</taxon>
        <taxon>Natrialbaceae</taxon>
        <taxon>Natronobacterium</taxon>
    </lineage>
</organism>
<dbReference type="Proteomes" id="UP000182829">
    <property type="component" value="Unassembled WGS sequence"/>
</dbReference>
<feature type="region of interest" description="Disordered" evidence="1">
    <location>
        <begin position="322"/>
        <end position="349"/>
    </location>
</feature>
<proteinExistence type="predicted"/>
<sequence>MRRGRVSRWHSGVVASLVLVAAGALLGLQSLLVASIVPITYLGYAALSSTPDPEAVLTVERDCTPQQPLPGERVEVTLTVENDSSRTLPDVRIVDRVPDGLEVVEGTAKRAVPLRASDRTELTYTVRPQRGTYTFDEPWIRLRSLSATAVATASPSVAGDADLECTISLDGFPIDRQTIALAGAVASDSGGPGFEFHSTREYRHGDPLSRIDWRRYARTGDLGTVQYRKQEAAKIVVIVDGRAVTTVAPEPGRPDGTTLTAYTGIVTSSALVEVGHSVGMVGLGIEGEIPGVYTGPPAYVEPGAGVDVGGRIARVCDAIAARGSDDSSSSERPVRPSQHTHDRSALRSDSGKAAAHLETLLPADAQLVVCTPAVDDAIVDLTLALRRRGFHTTTISPDVTDGDDVGARLAGIERQARLERLRRLEVSVVDWNTSNPLVTALSQGLGEVVR</sequence>
<reference evidence="4 5" key="1">
    <citation type="submission" date="2016-10" db="EMBL/GenBank/DDBJ databases">
        <authorList>
            <person name="de Groot N.N."/>
        </authorList>
    </citation>
    <scope>NUCLEOTIDE SEQUENCE [LARGE SCALE GENOMIC DNA]</scope>
    <source>
        <strain evidence="4 5">SP2</strain>
    </source>
</reference>
<evidence type="ECO:0000256" key="1">
    <source>
        <dbReference type="SAM" id="MobiDB-lite"/>
    </source>
</evidence>
<evidence type="ECO:0000259" key="3">
    <source>
        <dbReference type="Pfam" id="PF01882"/>
    </source>
</evidence>
<protein>
    <submittedName>
        <fullName evidence="4">Conserved repeat domain-containing protein</fullName>
    </submittedName>
</protein>
<dbReference type="Pfam" id="PF01882">
    <property type="entry name" value="DUF58"/>
    <property type="match status" value="1"/>
</dbReference>
<dbReference type="InterPro" id="IPR013783">
    <property type="entry name" value="Ig-like_fold"/>
</dbReference>
<feature type="compositionally biased region" description="Basic and acidic residues" evidence="1">
    <location>
        <begin position="339"/>
        <end position="349"/>
    </location>
</feature>
<evidence type="ECO:0000313" key="5">
    <source>
        <dbReference type="Proteomes" id="UP000182829"/>
    </source>
</evidence>
<dbReference type="OMA" id="YRDMATV"/>
<dbReference type="NCBIfam" id="TIGR01451">
    <property type="entry name" value="B_ant_repeat"/>
    <property type="match status" value="1"/>
</dbReference>
<dbReference type="PANTHER" id="PTHR33608">
    <property type="entry name" value="BLL2464 PROTEIN"/>
    <property type="match status" value="1"/>
</dbReference>
<dbReference type="Gene3D" id="2.60.40.10">
    <property type="entry name" value="Immunoglobulins"/>
    <property type="match status" value="1"/>
</dbReference>
<feature type="domain" description="DUF11" evidence="2">
    <location>
        <begin position="57"/>
        <end position="109"/>
    </location>
</feature>
<dbReference type="AlphaFoldDB" id="A0A1I3S3T7"/>
<dbReference type="RefSeq" id="WP_005577197.1">
    <property type="nucleotide sequence ID" value="NZ_FORO01000036.1"/>
</dbReference>
<dbReference type="PANTHER" id="PTHR33608:SF6">
    <property type="entry name" value="BLL2464 PROTEIN"/>
    <property type="match status" value="1"/>
</dbReference>
<evidence type="ECO:0000313" key="4">
    <source>
        <dbReference type="EMBL" id="SFJ52247.1"/>
    </source>
</evidence>
<dbReference type="InterPro" id="IPR002881">
    <property type="entry name" value="DUF58"/>
</dbReference>
<feature type="domain" description="DUF58" evidence="3">
    <location>
        <begin position="199"/>
        <end position="244"/>
    </location>
</feature>
<dbReference type="EMBL" id="FORO01000036">
    <property type="protein sequence ID" value="SFJ52247.1"/>
    <property type="molecule type" value="Genomic_DNA"/>
</dbReference>
<dbReference type="InterPro" id="IPR001434">
    <property type="entry name" value="OmcB-like_DUF11"/>
</dbReference>
<dbReference type="OrthoDB" id="31512at2157"/>
<gene>
    <name evidence="4" type="ORF">SAMN05443661_13611</name>
</gene>
<dbReference type="InterPro" id="IPR047589">
    <property type="entry name" value="DUF11_rpt"/>
</dbReference>